<protein>
    <submittedName>
        <fullName evidence="2">Uncharacterized protein</fullName>
    </submittedName>
</protein>
<evidence type="ECO:0000313" key="3">
    <source>
        <dbReference type="Proteomes" id="UP001174748"/>
    </source>
</evidence>
<dbReference type="Proteomes" id="UP001174748">
    <property type="component" value="Unassembled WGS sequence"/>
</dbReference>
<keyword evidence="1" id="KW-1133">Transmembrane helix</keyword>
<sequence length="82" mass="9230">MKNIYQIRIIKDGHEQVFDKEIAGTVDEVHIVSKAILKKELEAEMAAIERANSFQEKYLPYLSFGILVAMAGFCMLRVGGVL</sequence>
<comment type="caution">
    <text evidence="2">The sequence shown here is derived from an EMBL/GenBank/DDBJ whole genome shotgun (WGS) entry which is preliminary data.</text>
</comment>
<gene>
    <name evidence="2" type="ORF">P9921_00960</name>
</gene>
<proteinExistence type="predicted"/>
<evidence type="ECO:0000313" key="2">
    <source>
        <dbReference type="EMBL" id="MDK5169061.1"/>
    </source>
</evidence>
<feature type="transmembrane region" description="Helical" evidence="1">
    <location>
        <begin position="58"/>
        <end position="78"/>
    </location>
</feature>
<accession>A0ABT7G632</accession>
<dbReference type="EMBL" id="JARTOI010000001">
    <property type="protein sequence ID" value="MDK5169061.1"/>
    <property type="molecule type" value="Genomic_DNA"/>
</dbReference>
<name>A0ABT7G632_9GAMM</name>
<dbReference type="RefSeq" id="WP_285098005.1">
    <property type="nucleotide sequence ID" value="NZ_JARTOI010000001.1"/>
</dbReference>
<reference evidence="2" key="1">
    <citation type="submission" date="2023-01" db="EMBL/GenBank/DDBJ databases">
        <title>Genomic dissection of endemic carbapenem resistance: metallo-beta-lactamase gene dissemination through clonal, plasmid and integron transfer pathways.</title>
        <authorList>
            <person name="Macesic N."/>
        </authorList>
    </citation>
    <scope>NUCLEOTIDE SEQUENCE</scope>
    <source>
        <strain evidence="2">CPO382</strain>
    </source>
</reference>
<keyword evidence="1" id="KW-0812">Transmembrane</keyword>
<organism evidence="2 3">
    <name type="scientific">Serratia nevei</name>
    <dbReference type="NCBI Taxonomy" id="2703794"/>
    <lineage>
        <taxon>Bacteria</taxon>
        <taxon>Pseudomonadati</taxon>
        <taxon>Pseudomonadota</taxon>
        <taxon>Gammaproteobacteria</taxon>
        <taxon>Enterobacterales</taxon>
        <taxon>Yersiniaceae</taxon>
        <taxon>Serratia</taxon>
    </lineage>
</organism>
<keyword evidence="1" id="KW-0472">Membrane</keyword>
<evidence type="ECO:0000256" key="1">
    <source>
        <dbReference type="SAM" id="Phobius"/>
    </source>
</evidence>
<keyword evidence="3" id="KW-1185">Reference proteome</keyword>